<accession>X1VRA8</accession>
<gene>
    <name evidence="1" type="ORF">S12H4_51186</name>
</gene>
<sequence length="242" mass="27666">AAIKYLFDNAFNQYPDLLVAFTNCSEIFDGPDGHDDTDYGYKCIRQFRRWIQHSGEYAPGGEYEGFGIEGGPHDLNWLNTNYLDPIGEHAVNWDAVWLGHPEDGMFYAVTQNYWQMGYLRPYVNLECKWIADYNNDGIIDVPVERVFTHQSANWVGDVSASMHSDVWTTVIKYGSAGFTCYGDLTKNHTYDKSSGYPDSYTFTETNLFEALRNHSNLLNGLSYKNWGNFEYNVKALTNGTPM</sequence>
<feature type="non-terminal residue" evidence="1">
    <location>
        <position position="1"/>
    </location>
</feature>
<organism evidence="1">
    <name type="scientific">marine sediment metagenome</name>
    <dbReference type="NCBI Taxonomy" id="412755"/>
    <lineage>
        <taxon>unclassified sequences</taxon>
        <taxon>metagenomes</taxon>
        <taxon>ecological metagenomes</taxon>
    </lineage>
</organism>
<protein>
    <submittedName>
        <fullName evidence="1">Uncharacterized protein</fullName>
    </submittedName>
</protein>
<dbReference type="AlphaFoldDB" id="X1VRA8"/>
<reference evidence="1" key="1">
    <citation type="journal article" date="2014" name="Front. Microbiol.">
        <title>High frequency of phylogenetically diverse reductive dehalogenase-homologous genes in deep subseafloor sedimentary metagenomes.</title>
        <authorList>
            <person name="Kawai M."/>
            <person name="Futagami T."/>
            <person name="Toyoda A."/>
            <person name="Takaki Y."/>
            <person name="Nishi S."/>
            <person name="Hori S."/>
            <person name="Arai W."/>
            <person name="Tsubouchi T."/>
            <person name="Morono Y."/>
            <person name="Uchiyama I."/>
            <person name="Ito T."/>
            <person name="Fujiyama A."/>
            <person name="Inagaki F."/>
            <person name="Takami H."/>
        </authorList>
    </citation>
    <scope>NUCLEOTIDE SEQUENCE</scope>
    <source>
        <strain evidence="1">Expedition CK06-06</strain>
    </source>
</reference>
<proteinExistence type="predicted"/>
<dbReference type="EMBL" id="BARW01032319">
    <property type="protein sequence ID" value="GAJ11980.1"/>
    <property type="molecule type" value="Genomic_DNA"/>
</dbReference>
<name>X1VRA8_9ZZZZ</name>
<comment type="caution">
    <text evidence="1">The sequence shown here is derived from an EMBL/GenBank/DDBJ whole genome shotgun (WGS) entry which is preliminary data.</text>
</comment>
<feature type="non-terminal residue" evidence="1">
    <location>
        <position position="242"/>
    </location>
</feature>
<evidence type="ECO:0000313" key="1">
    <source>
        <dbReference type="EMBL" id="GAJ11980.1"/>
    </source>
</evidence>